<keyword evidence="2" id="KW-1185">Reference proteome</keyword>
<reference evidence="1" key="1">
    <citation type="submission" date="2022-07" db="EMBL/GenBank/DDBJ databases">
        <title>Phylogenomic reconstructions and comparative analyses of Kickxellomycotina fungi.</title>
        <authorList>
            <person name="Reynolds N.K."/>
            <person name="Stajich J.E."/>
            <person name="Barry K."/>
            <person name="Grigoriev I.V."/>
            <person name="Crous P."/>
            <person name="Smith M.E."/>
        </authorList>
    </citation>
    <scope>NUCLEOTIDE SEQUENCE</scope>
    <source>
        <strain evidence="1">BCRC 34780</strain>
    </source>
</reference>
<accession>A0ACC1LI59</accession>
<sequence length="811" mass="86554">MALVLCRAAVRLRARIAQPRWYTTAPAEALSRVRNIGIIAHIDAGKTTTTERMLHYAGFTRRIGDVDDGNTVMDYLPAERERGITIQSAAITFGWRDAQLHLIDTPGHVDFTMEVERAVRVLDGAVTILDAVAGVQAQTQTVWTQAARYGIPRLVFVNKMDREGACWRRCVDDVSTKLNATPLVLQVPAAQKPRQGQYTPRELAVWLDAVSLERITFDILSDSSGSSVRRERLTPDADPQAFELAAQARAQLVEALAEVDPQIMDVFLSDRVDGDPLRVPEDEVRGAVRRATLASRACPVLLGASYRNVGVQPLLDAIVDYLPTPTDRPQPLAVVAGAEAPTRAVAKGARPEAAEAVQVRPDAQEKLVAFAFKVVVDAQRGPMVFVRVYAGTLEARSVLVNGTQGGVKERATKLLQMYADLPEEIASIGCGHIGVVLGLKQTKTGDTLLHPQHPSLARAHRPAKRPKATAAHGEPEPVGLQLHGVSVPPPVFFCAVEADSPQDEKPLADALASLLLEDPSLRVSHDAETGQTLLSGMGELHLEIVRDRLLRDMKIGASFGTMRVSYREMAGQPAAADHVYAKEVAGKVGKAAMRVAVAPIEPPAEESSAAEGAASPDTNEIEVDMPEALTTPDGSPVAGDGELRETVLAAIEDGIRSALFRGSVLGFPVARTRVDVSDVQFFGEDLSTPAAYRACAAQALLRALGACQPVLLEPIARVTIQCPEAAVGSVLADLNGARRGRVLSLDDAGSKALDGSMLLVAEAPLSALVGYSSALRSLTAGAANFSLEVVGFGAMTAQQQQKVVNESRGYA</sequence>
<protein>
    <submittedName>
        <fullName evidence="1">Ribosome-releasing factor 2, mitochondrial</fullName>
    </submittedName>
</protein>
<name>A0ACC1LI59_9FUNG</name>
<dbReference type="Proteomes" id="UP001140087">
    <property type="component" value="Unassembled WGS sequence"/>
</dbReference>
<evidence type="ECO:0000313" key="2">
    <source>
        <dbReference type="Proteomes" id="UP001140087"/>
    </source>
</evidence>
<gene>
    <name evidence="1" type="primary">MEF2</name>
    <name evidence="1" type="ORF">H4R21_000227</name>
</gene>
<dbReference type="EMBL" id="JANBUN010000017">
    <property type="protein sequence ID" value="KAJ2808073.1"/>
    <property type="molecule type" value="Genomic_DNA"/>
</dbReference>
<organism evidence="1 2">
    <name type="scientific">Coemansia helicoidea</name>
    <dbReference type="NCBI Taxonomy" id="1286919"/>
    <lineage>
        <taxon>Eukaryota</taxon>
        <taxon>Fungi</taxon>
        <taxon>Fungi incertae sedis</taxon>
        <taxon>Zoopagomycota</taxon>
        <taxon>Kickxellomycotina</taxon>
        <taxon>Kickxellomycetes</taxon>
        <taxon>Kickxellales</taxon>
        <taxon>Kickxellaceae</taxon>
        <taxon>Coemansia</taxon>
    </lineage>
</organism>
<proteinExistence type="predicted"/>
<comment type="caution">
    <text evidence="1">The sequence shown here is derived from an EMBL/GenBank/DDBJ whole genome shotgun (WGS) entry which is preliminary data.</text>
</comment>
<evidence type="ECO:0000313" key="1">
    <source>
        <dbReference type="EMBL" id="KAJ2808073.1"/>
    </source>
</evidence>